<feature type="domain" description="MoaB/Mog" evidence="12">
    <location>
        <begin position="175"/>
        <end position="312"/>
    </location>
</feature>
<evidence type="ECO:0000256" key="5">
    <source>
        <dbReference type="ARBA" id="ARBA00022505"/>
    </source>
</evidence>
<dbReference type="PANTHER" id="PTHR10192">
    <property type="entry name" value="MOLYBDOPTERIN BIOSYNTHESIS PROTEIN"/>
    <property type="match status" value="1"/>
</dbReference>
<evidence type="ECO:0000256" key="8">
    <source>
        <dbReference type="ARBA" id="ARBA00022842"/>
    </source>
</evidence>
<dbReference type="Gene3D" id="2.170.190.11">
    <property type="entry name" value="Molybdopterin biosynthesis moea protein, domain 3"/>
    <property type="match status" value="1"/>
</dbReference>
<evidence type="ECO:0000313" key="13">
    <source>
        <dbReference type="EMBL" id="RDD62122.1"/>
    </source>
</evidence>
<evidence type="ECO:0000256" key="11">
    <source>
        <dbReference type="RuleBase" id="RU365090"/>
    </source>
</evidence>
<dbReference type="GO" id="GO:0061599">
    <property type="term" value="F:molybdopterin molybdotransferase activity"/>
    <property type="evidence" value="ECO:0007669"/>
    <property type="project" value="UniProtKB-UniRule"/>
</dbReference>
<reference evidence="13 14" key="1">
    <citation type="submission" date="2018-07" db="EMBL/GenBank/DDBJ databases">
        <title>Venubactetium sediminum gen. nov., sp. nov., isolated from a marine solar saltern.</title>
        <authorList>
            <person name="Wang S."/>
        </authorList>
    </citation>
    <scope>NUCLEOTIDE SEQUENCE [LARGE SCALE GENOMIC DNA]</scope>
    <source>
        <strain evidence="13 14">WD2A32</strain>
    </source>
</reference>
<keyword evidence="8 11" id="KW-0460">Magnesium</keyword>
<evidence type="ECO:0000259" key="12">
    <source>
        <dbReference type="SMART" id="SM00852"/>
    </source>
</evidence>
<keyword evidence="9 11" id="KW-0501">Molybdenum cofactor biosynthesis</keyword>
<dbReference type="Gene3D" id="3.90.105.10">
    <property type="entry name" value="Molybdopterin biosynthesis moea protein, domain 2"/>
    <property type="match status" value="1"/>
</dbReference>
<dbReference type="NCBIfam" id="TIGR00177">
    <property type="entry name" value="molyb_syn"/>
    <property type="match status" value="1"/>
</dbReference>
<dbReference type="SUPFAM" id="SSF53218">
    <property type="entry name" value="Molybdenum cofactor biosynthesis proteins"/>
    <property type="match status" value="1"/>
</dbReference>
<dbReference type="InterPro" id="IPR008284">
    <property type="entry name" value="MoCF_biosynth_CS"/>
</dbReference>
<dbReference type="InterPro" id="IPR036688">
    <property type="entry name" value="MoeA_C_domain_IV_sf"/>
</dbReference>
<dbReference type="InterPro" id="IPR001453">
    <property type="entry name" value="MoaB/Mog_dom"/>
</dbReference>
<evidence type="ECO:0000256" key="9">
    <source>
        <dbReference type="ARBA" id="ARBA00023150"/>
    </source>
</evidence>
<keyword evidence="5 11" id="KW-0500">Molybdenum</keyword>
<dbReference type="PROSITE" id="PS01079">
    <property type="entry name" value="MOCF_BIOSYNTHESIS_2"/>
    <property type="match status" value="1"/>
</dbReference>
<evidence type="ECO:0000256" key="1">
    <source>
        <dbReference type="ARBA" id="ARBA00001946"/>
    </source>
</evidence>
<gene>
    <name evidence="13" type="ORF">DRB17_09830</name>
</gene>
<dbReference type="NCBIfam" id="NF045515">
    <property type="entry name" value="Glp_gephyrin"/>
    <property type="match status" value="1"/>
</dbReference>
<keyword evidence="7 11" id="KW-0479">Metal-binding</keyword>
<dbReference type="GO" id="GO:0046872">
    <property type="term" value="F:metal ion binding"/>
    <property type="evidence" value="ECO:0007669"/>
    <property type="project" value="UniProtKB-UniRule"/>
</dbReference>
<evidence type="ECO:0000256" key="7">
    <source>
        <dbReference type="ARBA" id="ARBA00022723"/>
    </source>
</evidence>
<comment type="caution">
    <text evidence="13">The sequence shown here is derived from an EMBL/GenBank/DDBJ whole genome shotgun (WGS) entry which is preliminary data.</text>
</comment>
<dbReference type="InterPro" id="IPR038987">
    <property type="entry name" value="MoeA-like"/>
</dbReference>
<dbReference type="GO" id="GO:0005829">
    <property type="term" value="C:cytosol"/>
    <property type="evidence" value="ECO:0007669"/>
    <property type="project" value="TreeGrafter"/>
</dbReference>
<dbReference type="InterPro" id="IPR036135">
    <property type="entry name" value="MoeA_linker/N_sf"/>
</dbReference>
<dbReference type="Pfam" id="PF03453">
    <property type="entry name" value="MoeA_N"/>
    <property type="match status" value="1"/>
</dbReference>
<dbReference type="Gene3D" id="3.40.980.10">
    <property type="entry name" value="MoaB/Mog-like domain"/>
    <property type="match status" value="1"/>
</dbReference>
<dbReference type="EMBL" id="QPMH01000007">
    <property type="protein sequence ID" value="RDD62122.1"/>
    <property type="molecule type" value="Genomic_DNA"/>
</dbReference>
<comment type="cofactor">
    <cofactor evidence="1 11">
        <name>Mg(2+)</name>
        <dbReference type="ChEBI" id="CHEBI:18420"/>
    </cofactor>
</comment>
<evidence type="ECO:0000256" key="6">
    <source>
        <dbReference type="ARBA" id="ARBA00022679"/>
    </source>
</evidence>
<evidence type="ECO:0000256" key="10">
    <source>
        <dbReference type="ARBA" id="ARBA00047317"/>
    </source>
</evidence>
<dbReference type="SUPFAM" id="SSF63867">
    <property type="entry name" value="MoeA C-terminal domain-like"/>
    <property type="match status" value="1"/>
</dbReference>
<dbReference type="CDD" id="cd00887">
    <property type="entry name" value="MoeA"/>
    <property type="match status" value="1"/>
</dbReference>
<dbReference type="Pfam" id="PF03454">
    <property type="entry name" value="MoeA_C"/>
    <property type="match status" value="1"/>
</dbReference>
<proteinExistence type="inferred from homology"/>
<dbReference type="PANTHER" id="PTHR10192:SF5">
    <property type="entry name" value="GEPHYRIN"/>
    <property type="match status" value="1"/>
</dbReference>
<dbReference type="RefSeq" id="WP_114582020.1">
    <property type="nucleotide sequence ID" value="NZ_QPMH01000007.1"/>
</dbReference>
<dbReference type="EC" id="2.10.1.1" evidence="11"/>
<sequence length="404" mass="42260">MQPVEDARARILAAFAPLPAETVNVAEALGRVLAEDLTSRVTQPPKNLSAMDGYAVRAADVAEAPVTLRVVGDVPAGSHYPGALDVGEAVRIFTGGPLPAGADTIVIQENATRDDDRVTIHQGAAAGTYVRPAGLDFTAGQIGICAGRRLTSRDVGLAAAMNRPWLRVHRRPRVAILATGDEIVLPGDPLMENQIVSSNGFALAAFVQACGGEPLHLGIAPDDAAALGDMIDGARGSDMLLTSGGASVGQHDLVQDVLRRNGAEIDFWKIAMRPGKPLMFGRLGNTPVVGLPGNPVSSLVCAAIFARPAIARMLGQESPVPESARAVLGCDLPANDRRQDYLRARLETDGNGKQVATPFNKQDSSMLTRMARADCLVVRPPEAPPAKAGDAVEIVPFGGGHLEI</sequence>
<dbReference type="GO" id="GO:0006777">
    <property type="term" value="P:Mo-molybdopterin cofactor biosynthetic process"/>
    <property type="evidence" value="ECO:0007669"/>
    <property type="project" value="UniProtKB-UniRule"/>
</dbReference>
<protein>
    <recommendedName>
        <fullName evidence="11">Molybdopterin molybdenumtransferase</fullName>
        <ecNumber evidence="11">2.10.1.1</ecNumber>
    </recommendedName>
</protein>
<dbReference type="InterPro" id="IPR036425">
    <property type="entry name" value="MoaB/Mog-like_dom_sf"/>
</dbReference>
<comment type="catalytic activity">
    <reaction evidence="10">
        <text>adenylyl-molybdopterin + molybdate = Mo-molybdopterin + AMP + H(+)</text>
        <dbReference type="Rhea" id="RHEA:35047"/>
        <dbReference type="ChEBI" id="CHEBI:15378"/>
        <dbReference type="ChEBI" id="CHEBI:36264"/>
        <dbReference type="ChEBI" id="CHEBI:62727"/>
        <dbReference type="ChEBI" id="CHEBI:71302"/>
        <dbReference type="ChEBI" id="CHEBI:456215"/>
        <dbReference type="EC" id="2.10.1.1"/>
    </reaction>
</comment>
<organism evidence="13 14">
    <name type="scientific">Ferruginivarius sediminum</name>
    <dbReference type="NCBI Taxonomy" id="2661937"/>
    <lineage>
        <taxon>Bacteria</taxon>
        <taxon>Pseudomonadati</taxon>
        <taxon>Pseudomonadota</taxon>
        <taxon>Alphaproteobacteria</taxon>
        <taxon>Rhodospirillales</taxon>
        <taxon>Rhodospirillaceae</taxon>
        <taxon>Ferruginivarius</taxon>
    </lineage>
</organism>
<evidence type="ECO:0000313" key="14">
    <source>
        <dbReference type="Proteomes" id="UP000253941"/>
    </source>
</evidence>
<dbReference type="Proteomes" id="UP000253941">
    <property type="component" value="Unassembled WGS sequence"/>
</dbReference>
<dbReference type="FunFam" id="3.40.980.10:FF:000004">
    <property type="entry name" value="Molybdopterin molybdenumtransferase"/>
    <property type="match status" value="1"/>
</dbReference>
<dbReference type="InterPro" id="IPR005110">
    <property type="entry name" value="MoeA_linker/N"/>
</dbReference>
<dbReference type="UniPathway" id="UPA00344"/>
<dbReference type="Pfam" id="PF00994">
    <property type="entry name" value="MoCF_biosynth"/>
    <property type="match status" value="1"/>
</dbReference>
<keyword evidence="14" id="KW-1185">Reference proteome</keyword>
<evidence type="ECO:0000256" key="4">
    <source>
        <dbReference type="ARBA" id="ARBA00010763"/>
    </source>
</evidence>
<comment type="similarity">
    <text evidence="4 11">Belongs to the MoeA family.</text>
</comment>
<dbReference type="Gene3D" id="2.40.340.10">
    <property type="entry name" value="MoeA, C-terminal, domain IV"/>
    <property type="match status" value="1"/>
</dbReference>
<accession>A0A369TB87</accession>
<dbReference type="InterPro" id="IPR005111">
    <property type="entry name" value="MoeA_C_domain_IV"/>
</dbReference>
<evidence type="ECO:0000256" key="3">
    <source>
        <dbReference type="ARBA" id="ARBA00005046"/>
    </source>
</evidence>
<keyword evidence="6 11" id="KW-0808">Transferase</keyword>
<comment type="pathway">
    <text evidence="3 11">Cofactor biosynthesis; molybdopterin biosynthesis.</text>
</comment>
<evidence type="ECO:0000256" key="2">
    <source>
        <dbReference type="ARBA" id="ARBA00002901"/>
    </source>
</evidence>
<dbReference type="AlphaFoldDB" id="A0A369TB87"/>
<comment type="function">
    <text evidence="2 11">Catalyzes the insertion of molybdate into adenylated molybdopterin with the concomitant release of AMP.</text>
</comment>
<name>A0A369TB87_9PROT</name>
<dbReference type="SMART" id="SM00852">
    <property type="entry name" value="MoCF_biosynth"/>
    <property type="match status" value="1"/>
</dbReference>
<dbReference type="SUPFAM" id="SSF63882">
    <property type="entry name" value="MoeA N-terminal region -like"/>
    <property type="match status" value="1"/>
</dbReference>